<gene>
    <name evidence="2" type="ORF">QW060_13110</name>
</gene>
<accession>A0ABT8CU61</accession>
<dbReference type="Proteomes" id="UP001242368">
    <property type="component" value="Unassembled WGS sequence"/>
</dbReference>
<protein>
    <submittedName>
        <fullName evidence="2">DUF5686 family protein</fullName>
    </submittedName>
</protein>
<evidence type="ECO:0000256" key="1">
    <source>
        <dbReference type="SAM" id="SignalP"/>
    </source>
</evidence>
<dbReference type="Pfam" id="PF13715">
    <property type="entry name" value="CarbopepD_reg_2"/>
    <property type="match status" value="1"/>
</dbReference>
<dbReference type="EMBL" id="JAUFQU010000001">
    <property type="protein sequence ID" value="MDN3708047.1"/>
    <property type="molecule type" value="Genomic_DNA"/>
</dbReference>
<dbReference type="InterPro" id="IPR043741">
    <property type="entry name" value="DUF5686"/>
</dbReference>
<keyword evidence="3" id="KW-1185">Reference proteome</keyword>
<feature type="signal peptide" evidence="1">
    <location>
        <begin position="1"/>
        <end position="21"/>
    </location>
</feature>
<organism evidence="2 3">
    <name type="scientific">Paenimyroides ceti</name>
    <dbReference type="NCBI Taxonomy" id="395087"/>
    <lineage>
        <taxon>Bacteria</taxon>
        <taxon>Pseudomonadati</taxon>
        <taxon>Bacteroidota</taxon>
        <taxon>Flavobacteriia</taxon>
        <taxon>Flavobacteriales</taxon>
        <taxon>Flavobacteriaceae</taxon>
        <taxon>Paenimyroides</taxon>
    </lineage>
</organism>
<name>A0ABT8CU61_9FLAO</name>
<dbReference type="InterPro" id="IPR008969">
    <property type="entry name" value="CarboxyPept-like_regulatory"/>
</dbReference>
<reference evidence="3" key="1">
    <citation type="journal article" date="2019" name="Int. J. Syst. Evol. Microbiol.">
        <title>The Global Catalogue of Microorganisms (GCM) 10K type strain sequencing project: providing services to taxonomists for standard genome sequencing and annotation.</title>
        <authorList>
            <consortium name="The Broad Institute Genomics Platform"/>
            <consortium name="The Broad Institute Genome Sequencing Center for Infectious Disease"/>
            <person name="Wu L."/>
            <person name="Ma J."/>
        </authorList>
    </citation>
    <scope>NUCLEOTIDE SEQUENCE [LARGE SCALE GENOMIC DNA]</scope>
    <source>
        <strain evidence="3">CECT 7184</strain>
    </source>
</reference>
<dbReference type="Pfam" id="PF18939">
    <property type="entry name" value="DUF5686"/>
    <property type="match status" value="1"/>
</dbReference>
<feature type="chain" id="PRO_5045369748" evidence="1">
    <location>
        <begin position="22"/>
        <end position="829"/>
    </location>
</feature>
<keyword evidence="1" id="KW-0732">Signal</keyword>
<dbReference type="Gene3D" id="2.60.40.1120">
    <property type="entry name" value="Carboxypeptidase-like, regulatory domain"/>
    <property type="match status" value="1"/>
</dbReference>
<proteinExistence type="predicted"/>
<dbReference type="SUPFAM" id="SSF49464">
    <property type="entry name" value="Carboxypeptidase regulatory domain-like"/>
    <property type="match status" value="1"/>
</dbReference>
<sequence length="829" mass="95430">MKAKKILFIVIGFLLPLSLLAQTKVSGIVKDETKQPLAYASVYFKNSSEGIITNELGKFYLESKSSYDTLVISLTGYEDILIPLSSRTTLDMNIQMKEDNLMEELKIYTGKTSKKNNPALDILRKIWENKKKNGLYKFDQYKYDKYEKVEFDMNSIDSAFMKKRIFKGMEFIFDHVDTSSVTGKTYLPIFINEQASEVYGDNKLNRKKELIKGNKNSGFNDNQHIKAFINDLYVEYNIYNNYLKFFDKDFVSPLSRTGINVYNYVLADSTYIDNKWCYNIIFYPRRKGELTFKGDFWVNDSTWAIKKINMTASKGANINWVKDIYIEQEFNVLNDSVFLLTKDHMMTDFSIRNKEDSKGIYGKRTTYFSNHKFDVKKPEGFYTSEVNTFNQDIMNRSDEFWNTYRYEPLTTEEIGIYKMLDSLQTNKTFKSYMNLGTVLASGYWQIGNFDYGPIFSSFGFNDVEGTRIRVGGRTYFGQNDPWRLEGYMAYGFKDDQIKYGISGKLMLDKERRLIAFAGNRRDIEQIAASLSPITDVLGRSFASSSLLASGDNSKLSSINLTTAGLEIEPLKNLKLTAAVNYKTLKSGSPTFNLDYYTDIENQVVKGDLKQAEINLSFDYTPGRKTVGYGVDRTDVDFNYARIFVNYGLGVKGMLGSDFDYKKLQLLYRHPILVGGFGRLTPTLEIGKTFGNVPLGLLNVIPGNQSYFIIENAFSQLDYYEFVTDEYAALHLEHNFNGRLFSRIPYLRDLNLREIVGIRGVYGRISDENRALNASNIQYNAPQDDIYYEYFVGIGNIFKCLRIDATWRGNYLDTPNARKFGVKAVFGFHF</sequence>
<dbReference type="RefSeq" id="WP_290363932.1">
    <property type="nucleotide sequence ID" value="NZ_JAUFQU010000001.1"/>
</dbReference>
<evidence type="ECO:0000313" key="2">
    <source>
        <dbReference type="EMBL" id="MDN3708047.1"/>
    </source>
</evidence>
<evidence type="ECO:0000313" key="3">
    <source>
        <dbReference type="Proteomes" id="UP001242368"/>
    </source>
</evidence>
<comment type="caution">
    <text evidence="2">The sequence shown here is derived from an EMBL/GenBank/DDBJ whole genome shotgun (WGS) entry which is preliminary data.</text>
</comment>